<dbReference type="OMA" id="GVDFAWD"/>
<dbReference type="Proteomes" id="UP000005408">
    <property type="component" value="Unassembled WGS sequence"/>
</dbReference>
<protein>
    <recommendedName>
        <fullName evidence="3">BSD domain-containing protein</fullName>
    </recommendedName>
</protein>
<evidence type="ECO:0000313" key="4">
    <source>
        <dbReference type="EnsemblMetazoa" id="G17891.3:cds"/>
    </source>
</evidence>
<dbReference type="PROSITE" id="PS50858">
    <property type="entry name" value="BSD"/>
    <property type="match status" value="1"/>
</dbReference>
<dbReference type="SUPFAM" id="SSF140383">
    <property type="entry name" value="BSD domain-like"/>
    <property type="match status" value="1"/>
</dbReference>
<feature type="compositionally biased region" description="Basic and acidic residues" evidence="2">
    <location>
        <begin position="14"/>
        <end position="32"/>
    </location>
</feature>
<dbReference type="EnsemblMetazoa" id="G33289.10">
    <property type="protein sequence ID" value="G33289.10:cds"/>
    <property type="gene ID" value="G33289"/>
</dbReference>
<dbReference type="GO" id="GO:0005634">
    <property type="term" value="C:nucleus"/>
    <property type="evidence" value="ECO:0007669"/>
    <property type="project" value="TreeGrafter"/>
</dbReference>
<dbReference type="InterPro" id="IPR051494">
    <property type="entry name" value="BSD_domain-containing"/>
</dbReference>
<dbReference type="SMART" id="SM00751">
    <property type="entry name" value="BSD"/>
    <property type="match status" value="1"/>
</dbReference>
<dbReference type="Pfam" id="PF03909">
    <property type="entry name" value="BSD"/>
    <property type="match status" value="1"/>
</dbReference>
<dbReference type="InterPro" id="IPR005607">
    <property type="entry name" value="BSD_dom"/>
</dbReference>
<reference evidence="4" key="1">
    <citation type="submission" date="2022-08" db="UniProtKB">
        <authorList>
            <consortium name="EnsemblMetazoa"/>
        </authorList>
    </citation>
    <scope>IDENTIFICATION</scope>
    <source>
        <strain evidence="4">05x7-T-G4-1.051#20</strain>
    </source>
</reference>
<dbReference type="EnsemblMetazoa" id="G17891.5">
    <property type="protein sequence ID" value="G17891.5:cds"/>
    <property type="gene ID" value="G17891"/>
</dbReference>
<sequence length="396" mass="45209">MFSSVSNWFGVVNNKEEEEKENAINEESKEKIVPSSESEQTKDSKPKSDNSSETGGGQEEKKEEEEDSLEKTLEDASAAAINTAKQWGSYLYSFSKTAGKTVVEKAKQISKEVEDKTFLGDFSKEQEKFVTEKKEKSKQAEAAVPPWVGYNEEESMKAQILALSQDKRNFLRNPPAGVQFQFDFESMFPVAMATLQEDENLNKMRFELVPKQIKEEAFWRNYFYRVSLIKQSTQLTSLAQETGSTGEKSSDGSRRSSTGSQEKDLSKSSNQGAKEEDFAPSSPNENEFVSDSFQADDISQEDLKKEMQMLGVDDNKAETKTEKDEGEESCRKPYERNYWRVCYENDLNPNTEGIPQWEKELQQELQDYEMVDDNVDDADIENEILQQLEEEETDAK</sequence>
<dbReference type="InterPro" id="IPR035925">
    <property type="entry name" value="BSD_dom_sf"/>
</dbReference>
<feature type="region of interest" description="Disordered" evidence="2">
    <location>
        <begin position="239"/>
        <end position="331"/>
    </location>
</feature>
<accession>A0A8W8JCU1</accession>
<dbReference type="GO" id="GO:0045202">
    <property type="term" value="C:synapse"/>
    <property type="evidence" value="ECO:0007669"/>
    <property type="project" value="TreeGrafter"/>
</dbReference>
<evidence type="ECO:0000256" key="2">
    <source>
        <dbReference type="SAM" id="MobiDB-lite"/>
    </source>
</evidence>
<dbReference type="FunFam" id="1.10.3970.10:FF:000001">
    <property type="entry name" value="synapse-associated protein 1 isoform X1"/>
    <property type="match status" value="1"/>
</dbReference>
<dbReference type="PANTHER" id="PTHR16019:SF6">
    <property type="entry name" value="SYNAPSE-ASSOCIATED PROTEIN 1"/>
    <property type="match status" value="1"/>
</dbReference>
<feature type="compositionally biased region" description="Basic and acidic residues" evidence="2">
    <location>
        <begin position="39"/>
        <end position="50"/>
    </location>
</feature>
<evidence type="ECO:0000256" key="1">
    <source>
        <dbReference type="ARBA" id="ARBA00022553"/>
    </source>
</evidence>
<dbReference type="PANTHER" id="PTHR16019">
    <property type="entry name" value="SYNAPSE-ASSOCIATED PROTEIN"/>
    <property type="match status" value="1"/>
</dbReference>
<evidence type="ECO:0000313" key="5">
    <source>
        <dbReference type="Proteomes" id="UP000005408"/>
    </source>
</evidence>
<feature type="compositionally biased region" description="Polar residues" evidence="2">
    <location>
        <begin position="281"/>
        <end position="293"/>
    </location>
</feature>
<dbReference type="Gene3D" id="1.10.3970.10">
    <property type="entry name" value="BSD domain"/>
    <property type="match status" value="1"/>
</dbReference>
<dbReference type="GO" id="GO:0005794">
    <property type="term" value="C:Golgi apparatus"/>
    <property type="evidence" value="ECO:0007669"/>
    <property type="project" value="TreeGrafter"/>
</dbReference>
<feature type="domain" description="BSD" evidence="3">
    <location>
        <begin position="178"/>
        <end position="230"/>
    </location>
</feature>
<feature type="region of interest" description="Disordered" evidence="2">
    <location>
        <begin position="1"/>
        <end position="75"/>
    </location>
</feature>
<keyword evidence="1" id="KW-0597">Phosphoprotein</keyword>
<dbReference type="EnsemblMetazoa" id="G17891.3">
    <property type="protein sequence ID" value="G17891.3:cds"/>
    <property type="gene ID" value="G17891"/>
</dbReference>
<dbReference type="GO" id="GO:0038203">
    <property type="term" value="P:TORC2 signaling"/>
    <property type="evidence" value="ECO:0007669"/>
    <property type="project" value="TreeGrafter"/>
</dbReference>
<dbReference type="AlphaFoldDB" id="A0A8W8JCU1"/>
<name>A0A8W8JCU1_MAGGI</name>
<organism evidence="4 5">
    <name type="scientific">Magallana gigas</name>
    <name type="common">Pacific oyster</name>
    <name type="synonym">Crassostrea gigas</name>
    <dbReference type="NCBI Taxonomy" id="29159"/>
    <lineage>
        <taxon>Eukaryota</taxon>
        <taxon>Metazoa</taxon>
        <taxon>Spiralia</taxon>
        <taxon>Lophotrochozoa</taxon>
        <taxon>Mollusca</taxon>
        <taxon>Bivalvia</taxon>
        <taxon>Autobranchia</taxon>
        <taxon>Pteriomorphia</taxon>
        <taxon>Ostreida</taxon>
        <taxon>Ostreoidea</taxon>
        <taxon>Ostreidae</taxon>
        <taxon>Magallana</taxon>
    </lineage>
</organism>
<evidence type="ECO:0000259" key="3">
    <source>
        <dbReference type="PROSITE" id="PS50858"/>
    </source>
</evidence>
<keyword evidence="5" id="KW-1185">Reference proteome</keyword>
<proteinExistence type="predicted"/>
<dbReference type="EnsemblMetazoa" id="G17891.1">
    <property type="protein sequence ID" value="G17891.1:cds"/>
    <property type="gene ID" value="G17891"/>
</dbReference>
<dbReference type="OrthoDB" id="47923at2759"/>
<dbReference type="EnsemblMetazoa" id="G33289.3">
    <property type="protein sequence ID" value="G33289.3:cds"/>
    <property type="gene ID" value="G33289"/>
</dbReference>
<dbReference type="GO" id="GO:0048172">
    <property type="term" value="P:regulation of short-term neuronal synaptic plasticity"/>
    <property type="evidence" value="ECO:0007669"/>
    <property type="project" value="TreeGrafter"/>
</dbReference>
<feature type="compositionally biased region" description="Basic and acidic residues" evidence="2">
    <location>
        <begin position="301"/>
        <end position="331"/>
    </location>
</feature>